<dbReference type="Pfam" id="PF23419">
    <property type="entry name" value="WD40_RFWD3"/>
    <property type="match status" value="1"/>
</dbReference>
<evidence type="ECO:0000259" key="18">
    <source>
        <dbReference type="PROSITE" id="PS50089"/>
    </source>
</evidence>
<dbReference type="GO" id="GO:0016567">
    <property type="term" value="P:protein ubiquitination"/>
    <property type="evidence" value="ECO:0007669"/>
    <property type="project" value="InterPro"/>
</dbReference>
<evidence type="ECO:0000256" key="16">
    <source>
        <dbReference type="SAM" id="Coils"/>
    </source>
</evidence>
<feature type="domain" description="RING-type" evidence="18">
    <location>
        <begin position="113"/>
        <end position="158"/>
    </location>
</feature>
<feature type="domain" description="RING-CH-type" evidence="19">
    <location>
        <begin position="105"/>
        <end position="164"/>
    </location>
</feature>
<protein>
    <submittedName>
        <fullName evidence="20">E3 ubiquitin-protein ligase RFWD3</fullName>
    </submittedName>
</protein>
<evidence type="ECO:0000256" key="2">
    <source>
        <dbReference type="ARBA" id="ARBA00004496"/>
    </source>
</evidence>
<dbReference type="CDD" id="cd16450">
    <property type="entry name" value="mRING-C3HGC3_RFWD3"/>
    <property type="match status" value="1"/>
</dbReference>
<evidence type="ECO:0000256" key="5">
    <source>
        <dbReference type="ARBA" id="ARBA00022574"/>
    </source>
</evidence>
<dbReference type="GO" id="GO:0005737">
    <property type="term" value="C:cytoplasm"/>
    <property type="evidence" value="ECO:0007669"/>
    <property type="project" value="UniProtKB-SubCell"/>
</dbReference>
<reference evidence="20" key="1">
    <citation type="journal article" date="2011" name="Genome Res.">
        <title>Deep small RNA sequencing from the nematode Ascaris reveals conservation, functional diversification, and novel developmental profiles.</title>
        <authorList>
            <person name="Wang J."/>
            <person name="Czech B."/>
            <person name="Crunk A."/>
            <person name="Wallace A."/>
            <person name="Mitreva M."/>
            <person name="Hannon G.J."/>
            <person name="Davis R.E."/>
        </authorList>
    </citation>
    <scope>NUCLEOTIDE SEQUENCE</scope>
</reference>
<evidence type="ECO:0000256" key="12">
    <source>
        <dbReference type="ARBA" id="ARBA00022833"/>
    </source>
</evidence>
<proteinExistence type="evidence at transcript level"/>
<feature type="coiled-coil region" evidence="16">
    <location>
        <begin position="182"/>
        <end position="223"/>
    </location>
</feature>
<keyword evidence="4" id="KW-0963">Cytoplasm</keyword>
<evidence type="ECO:0000256" key="17">
    <source>
        <dbReference type="SAM" id="MobiDB-lite"/>
    </source>
</evidence>
<evidence type="ECO:0000256" key="8">
    <source>
        <dbReference type="ARBA" id="ARBA00022737"/>
    </source>
</evidence>
<evidence type="ECO:0000256" key="6">
    <source>
        <dbReference type="ARBA" id="ARBA00022679"/>
    </source>
</evidence>
<dbReference type="GO" id="GO:0004842">
    <property type="term" value="F:ubiquitin-protein transferase activity"/>
    <property type="evidence" value="ECO:0007669"/>
    <property type="project" value="InterPro"/>
</dbReference>
<evidence type="ECO:0000256" key="4">
    <source>
        <dbReference type="ARBA" id="ARBA00022490"/>
    </source>
</evidence>
<keyword evidence="13" id="KW-0234">DNA repair</keyword>
<dbReference type="GO" id="GO:0008270">
    <property type="term" value="F:zinc ion binding"/>
    <property type="evidence" value="ECO:0007669"/>
    <property type="project" value="UniProtKB-KW"/>
</dbReference>
<dbReference type="AlphaFoldDB" id="F1L1Y4"/>
<dbReference type="InterPro" id="IPR001841">
    <property type="entry name" value="Znf_RING"/>
</dbReference>
<comment type="subcellular location">
    <subcellularLocation>
        <location evidence="2">Cytoplasm</location>
    </subcellularLocation>
    <subcellularLocation>
        <location evidence="1">Nucleus</location>
    </subcellularLocation>
</comment>
<evidence type="ECO:0000256" key="13">
    <source>
        <dbReference type="ARBA" id="ARBA00023204"/>
    </source>
</evidence>
<keyword evidence="14" id="KW-0539">Nucleus</keyword>
<dbReference type="PANTHER" id="PTHR16047:SF7">
    <property type="entry name" value="E3 UBIQUITIN-PROTEIN LIGASE RFWD3"/>
    <property type="match status" value="1"/>
</dbReference>
<evidence type="ECO:0000256" key="11">
    <source>
        <dbReference type="ARBA" id="ARBA00022786"/>
    </source>
</evidence>
<keyword evidence="11" id="KW-0833">Ubl conjugation pathway</keyword>
<name>F1L1Y4_ASCSU</name>
<evidence type="ECO:0000256" key="9">
    <source>
        <dbReference type="ARBA" id="ARBA00022763"/>
    </source>
</evidence>
<dbReference type="GO" id="GO:0036297">
    <property type="term" value="P:interstrand cross-link repair"/>
    <property type="evidence" value="ECO:0007669"/>
    <property type="project" value="InterPro"/>
</dbReference>
<dbReference type="PANTHER" id="PTHR16047">
    <property type="entry name" value="RFWD3 PROTEIN"/>
    <property type="match status" value="1"/>
</dbReference>
<dbReference type="InterPro" id="IPR037381">
    <property type="entry name" value="RFWD3"/>
</dbReference>
<evidence type="ECO:0000256" key="7">
    <source>
        <dbReference type="ARBA" id="ARBA00022723"/>
    </source>
</evidence>
<dbReference type="Gene3D" id="3.30.40.10">
    <property type="entry name" value="Zinc/RING finger domain, C3HC4 (zinc finger)"/>
    <property type="match status" value="1"/>
</dbReference>
<feature type="region of interest" description="Disordered" evidence="17">
    <location>
        <begin position="23"/>
        <end position="96"/>
    </location>
</feature>
<dbReference type="Pfam" id="PF13639">
    <property type="entry name" value="zf-RING_2"/>
    <property type="match status" value="1"/>
</dbReference>
<keyword evidence="9" id="KW-0227">DNA damage</keyword>
<evidence type="ECO:0000256" key="14">
    <source>
        <dbReference type="ARBA" id="ARBA00023242"/>
    </source>
</evidence>
<dbReference type="InterPro" id="IPR015943">
    <property type="entry name" value="WD40/YVTN_repeat-like_dom_sf"/>
</dbReference>
<dbReference type="EMBL" id="JI169833">
    <property type="protein sequence ID" value="ADY44138.1"/>
    <property type="molecule type" value="mRNA"/>
</dbReference>
<feature type="compositionally biased region" description="Acidic residues" evidence="17">
    <location>
        <begin position="50"/>
        <end position="60"/>
    </location>
</feature>
<dbReference type="SUPFAM" id="SSF57850">
    <property type="entry name" value="RING/U-box"/>
    <property type="match status" value="1"/>
</dbReference>
<keyword evidence="5" id="KW-0853">WD repeat</keyword>
<evidence type="ECO:0000256" key="15">
    <source>
        <dbReference type="PROSITE-ProRule" id="PRU00175"/>
    </source>
</evidence>
<dbReference type="PROSITE" id="PS50089">
    <property type="entry name" value="ZF_RING_2"/>
    <property type="match status" value="1"/>
</dbReference>
<dbReference type="SUPFAM" id="SSF69322">
    <property type="entry name" value="Tricorn protease domain 2"/>
    <property type="match status" value="1"/>
</dbReference>
<dbReference type="InterPro" id="IPR011016">
    <property type="entry name" value="Znf_RING-CH"/>
</dbReference>
<evidence type="ECO:0000313" key="20">
    <source>
        <dbReference type="EMBL" id="ADY44138.1"/>
    </source>
</evidence>
<evidence type="ECO:0000259" key="19">
    <source>
        <dbReference type="PROSITE" id="PS51292"/>
    </source>
</evidence>
<feature type="compositionally biased region" description="Polar residues" evidence="17">
    <location>
        <begin position="27"/>
        <end position="36"/>
    </location>
</feature>
<dbReference type="InterPro" id="IPR013083">
    <property type="entry name" value="Znf_RING/FYVE/PHD"/>
</dbReference>
<comment type="pathway">
    <text evidence="3">Protein modification; protein ubiquitination.</text>
</comment>
<keyword evidence="6" id="KW-0808">Transferase</keyword>
<keyword evidence="8" id="KW-0677">Repeat</keyword>
<evidence type="ECO:0000256" key="3">
    <source>
        <dbReference type="ARBA" id="ARBA00004906"/>
    </source>
</evidence>
<evidence type="ECO:0000256" key="1">
    <source>
        <dbReference type="ARBA" id="ARBA00004123"/>
    </source>
</evidence>
<evidence type="ECO:0000256" key="10">
    <source>
        <dbReference type="ARBA" id="ARBA00022771"/>
    </source>
</evidence>
<organism evidence="20">
    <name type="scientific">Ascaris suum</name>
    <name type="common">Pig roundworm</name>
    <name type="synonym">Ascaris lumbricoides</name>
    <dbReference type="NCBI Taxonomy" id="6253"/>
    <lineage>
        <taxon>Eukaryota</taxon>
        <taxon>Metazoa</taxon>
        <taxon>Ecdysozoa</taxon>
        <taxon>Nematoda</taxon>
        <taxon>Chromadorea</taxon>
        <taxon>Rhabditida</taxon>
        <taxon>Spirurina</taxon>
        <taxon>Ascaridomorpha</taxon>
        <taxon>Ascaridoidea</taxon>
        <taxon>Ascarididae</taxon>
        <taxon>Ascaris</taxon>
    </lineage>
</organism>
<keyword evidence="7" id="KW-0479">Metal-binding</keyword>
<keyword evidence="12" id="KW-0862">Zinc</keyword>
<dbReference type="Gene3D" id="2.130.10.10">
    <property type="entry name" value="YVTN repeat-like/Quinoprotein amine dehydrogenase"/>
    <property type="match status" value="1"/>
</dbReference>
<dbReference type="GO" id="GO:0005634">
    <property type="term" value="C:nucleus"/>
    <property type="evidence" value="ECO:0007669"/>
    <property type="project" value="UniProtKB-SubCell"/>
</dbReference>
<keyword evidence="16" id="KW-0175">Coiled coil</keyword>
<dbReference type="SMART" id="SM00184">
    <property type="entry name" value="RING"/>
    <property type="match status" value="1"/>
</dbReference>
<dbReference type="PROSITE" id="PS51292">
    <property type="entry name" value="ZF_RING_CH"/>
    <property type="match status" value="1"/>
</dbReference>
<accession>F1L1Y4</accession>
<sequence length="556" mass="62830">MASLMNGDDANFGDIIVIGDDSETAEMSDTSSISSNTRRHTRRIFLEDTSYSDDTGDVSDENAPTRPNDAQRRAVLSSGGEEDTEPLSKKRRKRDGKIDDNTLIAEDDEGNCCSICFEEYTNAGAHRLVCLKCGHIFGQCCIERWIRTEKNAKCPQCKTRARIGDMRRIFARTIKMIDTTELEELRESNKAYKAENDRLRLEVVQLKIKLKKAEEEASTSRSATSALITAPKTLHEFSLSVGRSIVLSTQPGSRSVHDDGNMFVVTCRIDNDLFRPYGLKLVTREGRVTAAMPVHTKRPRCCRVSPFDCRLVLSTGEDRTLCITEFGESKRVRHQLELPANGWSCCWLSDNEVLVGLVNGRVLKFDVTEPTATPFDITGGSGRMPIIYVHALTSIYAVIVVSLKQCTLYYRQQPHILVSDRGSINSFTYDSTSDSFVVSFAPDERHLTTRHAFYRLMLNEENVEVICVRDYNSRSTKQTRMISCAFWNTSSGHISAVIDEAHSQLVVIDWNRQRNEVIRRIDDEIVAVKEIATDDPNKFRLICLSETKAHFFELKC</sequence>
<dbReference type="InterPro" id="IPR056527">
    <property type="entry name" value="WD40_RFWD3"/>
</dbReference>
<keyword evidence="10 15" id="KW-0863">Zinc-finger</keyword>